<evidence type="ECO:0000256" key="1">
    <source>
        <dbReference type="SAM" id="SignalP"/>
    </source>
</evidence>
<protein>
    <recommendedName>
        <fullName evidence="4">Secreted protein</fullName>
    </recommendedName>
</protein>
<feature type="signal peptide" evidence="1">
    <location>
        <begin position="1"/>
        <end position="44"/>
    </location>
</feature>
<dbReference type="Proteomes" id="UP000680866">
    <property type="component" value="Chromosome"/>
</dbReference>
<feature type="chain" id="PRO_5032470065" description="Secreted protein" evidence="1">
    <location>
        <begin position="45"/>
        <end position="174"/>
    </location>
</feature>
<reference evidence="2" key="1">
    <citation type="submission" date="2020-08" db="EMBL/GenBank/DDBJ databases">
        <title>Whole genome shotgun sequence of Polymorphospora rubra NBRC 101157.</title>
        <authorList>
            <person name="Komaki H."/>
            <person name="Tamura T."/>
        </authorList>
    </citation>
    <scope>NUCLEOTIDE SEQUENCE</scope>
    <source>
        <strain evidence="2">NBRC 101157</strain>
    </source>
</reference>
<evidence type="ECO:0000313" key="3">
    <source>
        <dbReference type="Proteomes" id="UP000680866"/>
    </source>
</evidence>
<evidence type="ECO:0000313" key="2">
    <source>
        <dbReference type="EMBL" id="BCJ64957.1"/>
    </source>
</evidence>
<gene>
    <name evidence="2" type="ORF">Prubr_19780</name>
</gene>
<evidence type="ECO:0008006" key="4">
    <source>
        <dbReference type="Google" id="ProtNLM"/>
    </source>
</evidence>
<keyword evidence="1" id="KW-0732">Signal</keyword>
<accession>A0A810MUV2</accession>
<organism evidence="2 3">
    <name type="scientific">Polymorphospora rubra</name>
    <dbReference type="NCBI Taxonomy" id="338584"/>
    <lineage>
        <taxon>Bacteria</taxon>
        <taxon>Bacillati</taxon>
        <taxon>Actinomycetota</taxon>
        <taxon>Actinomycetes</taxon>
        <taxon>Micromonosporales</taxon>
        <taxon>Micromonosporaceae</taxon>
        <taxon>Polymorphospora</taxon>
    </lineage>
</organism>
<sequence length="174" mass="18779">MLRTSNDPALITPVRTPRARVAATIAGLLVGVLAALSITTPAQAATASWTQHQGTSYPTIYQTNWLYYGNAFTAPATPPGAVITTVYYRWIFMEIPPPLRIYTVYLCAGPNGTQCLLVSPNLSTQSWSATTTAFAGFPANTTFQYVVGIGAPTTYVLTPPKHSSSYELTVTYTY</sequence>
<dbReference type="RefSeq" id="WP_212824068.1">
    <property type="nucleotide sequence ID" value="NZ_AP023359.1"/>
</dbReference>
<name>A0A810MUV2_9ACTN</name>
<proteinExistence type="predicted"/>
<dbReference type="AlphaFoldDB" id="A0A810MUV2"/>
<keyword evidence="3" id="KW-1185">Reference proteome</keyword>
<dbReference type="EMBL" id="AP023359">
    <property type="protein sequence ID" value="BCJ64957.1"/>
    <property type="molecule type" value="Genomic_DNA"/>
</dbReference>
<dbReference type="KEGG" id="pry:Prubr_19780"/>